<feature type="region of interest" description="Disordered" evidence="1">
    <location>
        <begin position="1"/>
        <end position="43"/>
    </location>
</feature>
<name>A0A0R3RXG8_9BILA</name>
<sequence>MTSNSGMTRRASNRIRKVKRSYSPSADDDSSHVTPSTSRKIREPRNISLDNLKSLCNSSARKVISDGEHGTMALNHNSFWNFAITLSHPIVREKITSDGVITLLLREVSRAIRQLIFGAKLVMQQAERQKLLCDDLNTFIEREGGKLLFGFTEDNKWRKIGDVFVPNDEVVDLRFCSSSVQLETISGR</sequence>
<evidence type="ECO:0000256" key="1">
    <source>
        <dbReference type="SAM" id="MobiDB-lite"/>
    </source>
</evidence>
<keyword evidence="2" id="KW-1185">Reference proteome</keyword>
<protein>
    <submittedName>
        <fullName evidence="3">Histone domain-containing protein</fullName>
    </submittedName>
</protein>
<dbReference type="AlphaFoldDB" id="A0A0R3RXG8"/>
<reference evidence="3" key="1">
    <citation type="submission" date="2017-02" db="UniProtKB">
        <authorList>
            <consortium name="WormBaseParasite"/>
        </authorList>
    </citation>
    <scope>IDENTIFICATION</scope>
</reference>
<accession>A0A0R3RXG8</accession>
<evidence type="ECO:0000313" key="2">
    <source>
        <dbReference type="Proteomes" id="UP000050640"/>
    </source>
</evidence>
<organism evidence="2 3">
    <name type="scientific">Elaeophora elaphi</name>
    <dbReference type="NCBI Taxonomy" id="1147741"/>
    <lineage>
        <taxon>Eukaryota</taxon>
        <taxon>Metazoa</taxon>
        <taxon>Ecdysozoa</taxon>
        <taxon>Nematoda</taxon>
        <taxon>Chromadorea</taxon>
        <taxon>Rhabditida</taxon>
        <taxon>Spirurina</taxon>
        <taxon>Spiruromorpha</taxon>
        <taxon>Filarioidea</taxon>
        <taxon>Onchocercidae</taxon>
        <taxon>Elaeophora</taxon>
    </lineage>
</organism>
<proteinExistence type="predicted"/>
<evidence type="ECO:0000313" key="3">
    <source>
        <dbReference type="WBParaSite" id="EEL_0000691801-mRNA-1"/>
    </source>
</evidence>
<dbReference type="Proteomes" id="UP000050640">
    <property type="component" value="Unplaced"/>
</dbReference>
<dbReference type="WBParaSite" id="EEL_0000691801-mRNA-1">
    <property type="protein sequence ID" value="EEL_0000691801-mRNA-1"/>
    <property type="gene ID" value="EEL_0000691801"/>
</dbReference>
<feature type="compositionally biased region" description="Basic residues" evidence="1">
    <location>
        <begin position="11"/>
        <end position="20"/>
    </location>
</feature>